<keyword evidence="3" id="KW-0378">Hydrolase</keyword>
<evidence type="ECO:0000256" key="1">
    <source>
        <dbReference type="ARBA" id="ARBA00022670"/>
    </source>
</evidence>
<dbReference type="PROSITE" id="PS00491">
    <property type="entry name" value="PROLINE_PEPTIDASE"/>
    <property type="match status" value="1"/>
</dbReference>
<evidence type="ECO:0000256" key="4">
    <source>
        <dbReference type="ARBA" id="ARBA00023049"/>
    </source>
</evidence>
<evidence type="ECO:0000259" key="7">
    <source>
        <dbReference type="Pfam" id="PF01321"/>
    </source>
</evidence>
<keyword evidence="9" id="KW-1185">Reference proteome</keyword>
<evidence type="ECO:0000256" key="3">
    <source>
        <dbReference type="ARBA" id="ARBA00022801"/>
    </source>
</evidence>
<evidence type="ECO:0000313" key="9">
    <source>
        <dbReference type="Proteomes" id="UP000761574"/>
    </source>
</evidence>
<reference evidence="8 9" key="1">
    <citation type="submission" date="2021-05" db="EMBL/GenBank/DDBJ databases">
        <title>Molecular characterization for Shewanella algae harboring chromosomal blaOXA-55-like strains isolated from clinical and environment sample.</title>
        <authorList>
            <person name="Ohama Y."/>
            <person name="Aoki K."/>
            <person name="Harada S."/>
            <person name="Moriya K."/>
            <person name="Ishii Y."/>
            <person name="Tateda K."/>
        </authorList>
    </citation>
    <scope>NUCLEOTIDE SEQUENCE [LARGE SCALE GENOMIC DNA]</scope>
    <source>
        <strain evidence="8 9">LMG 23746</strain>
    </source>
</reference>
<protein>
    <submittedName>
        <fullName evidence="8">Metallopeptidase</fullName>
    </submittedName>
</protein>
<feature type="domain" description="Creatinase N-terminal" evidence="7">
    <location>
        <begin position="39"/>
        <end position="173"/>
    </location>
</feature>
<dbReference type="Pfam" id="PF00557">
    <property type="entry name" value="Peptidase_M24"/>
    <property type="match status" value="1"/>
</dbReference>
<dbReference type="EMBL" id="BPFB01000013">
    <property type="protein sequence ID" value="GIU45562.1"/>
    <property type="molecule type" value="Genomic_DNA"/>
</dbReference>
<dbReference type="PANTHER" id="PTHR46112">
    <property type="entry name" value="AMINOPEPTIDASE"/>
    <property type="match status" value="1"/>
</dbReference>
<evidence type="ECO:0000256" key="2">
    <source>
        <dbReference type="ARBA" id="ARBA00022723"/>
    </source>
</evidence>
<dbReference type="Proteomes" id="UP000761574">
    <property type="component" value="Unassembled WGS sequence"/>
</dbReference>
<dbReference type="InterPro" id="IPR050659">
    <property type="entry name" value="Peptidase_M24B"/>
</dbReference>
<dbReference type="RefSeq" id="WP_119978424.1">
    <property type="nucleotide sequence ID" value="NZ_BPFB01000013.1"/>
</dbReference>
<dbReference type="InterPro" id="IPR029149">
    <property type="entry name" value="Creatin/AminoP/Spt16_N"/>
</dbReference>
<dbReference type="SUPFAM" id="SSF53092">
    <property type="entry name" value="Creatinase/prolidase N-terminal domain"/>
    <property type="match status" value="1"/>
</dbReference>
<dbReference type="SUPFAM" id="SSF55920">
    <property type="entry name" value="Creatinase/aminopeptidase"/>
    <property type="match status" value="1"/>
</dbReference>
<dbReference type="Gene3D" id="3.90.230.10">
    <property type="entry name" value="Creatinase/methionine aminopeptidase superfamily"/>
    <property type="match status" value="1"/>
</dbReference>
<keyword evidence="2 5" id="KW-0479">Metal-binding</keyword>
<comment type="caution">
    <text evidence="8">The sequence shown here is derived from an EMBL/GenBank/DDBJ whole genome shotgun (WGS) entry which is preliminary data.</text>
</comment>
<sequence>MTITTTNGIGGSTPAQELAKLVDMTQGVESIGHAEYQARIAKAQALMQAQGIDAIYLNAGTNLYYFTGTRWYASERMVGAILPANGALQYIAPAFELSTLLGFMVIEGEVNTWHEDESPYALCAKVLAQMGVAQGKVGIDESAAFFIFDGLRQVAPHLEYVNAKTITADCRMIKSAQELALLQRAKEMTLAVHQAAARILYEGITVAEVEAFINDAHKAVGIAAGSYFCIVLFGEDTAYPHGVKSPKALALNDTVLIDTGCQLHGYNSDITRTYVFGTPSARQRQLWQLEQEAQLAAFDAAQIGATCASVDRAARDVLEAAGFGPGYDVPGLPHRTGHGVGLDIHEWPYLVLNDHTALAAGMCFSNEPMLCVPGEFGVRHEDHFYMTEQGPVWFTEPAHSIDNPFGY</sequence>
<accession>A0ABQ4PDB3</accession>
<dbReference type="PANTHER" id="PTHR46112:SF3">
    <property type="entry name" value="AMINOPEPTIDASE YPDF"/>
    <property type="match status" value="1"/>
</dbReference>
<evidence type="ECO:0000313" key="8">
    <source>
        <dbReference type="EMBL" id="GIU45562.1"/>
    </source>
</evidence>
<dbReference type="InterPro" id="IPR000994">
    <property type="entry name" value="Pept_M24"/>
</dbReference>
<dbReference type="InterPro" id="IPR001131">
    <property type="entry name" value="Peptidase_M24B_aminopep-P_CS"/>
</dbReference>
<dbReference type="Gene3D" id="3.40.350.10">
    <property type="entry name" value="Creatinase/prolidase N-terminal domain"/>
    <property type="match status" value="1"/>
</dbReference>
<gene>
    <name evidence="8" type="ORF">TUM4630_13940</name>
</gene>
<keyword evidence="4" id="KW-0482">Metalloprotease</keyword>
<feature type="domain" description="Peptidase M24" evidence="6">
    <location>
        <begin position="181"/>
        <end position="388"/>
    </location>
</feature>
<evidence type="ECO:0000259" key="6">
    <source>
        <dbReference type="Pfam" id="PF00557"/>
    </source>
</evidence>
<name>A0ABQ4PDB3_9GAMM</name>
<proteinExistence type="inferred from homology"/>
<evidence type="ECO:0000256" key="5">
    <source>
        <dbReference type="RuleBase" id="RU000590"/>
    </source>
</evidence>
<comment type="similarity">
    <text evidence="5">Belongs to the peptidase M24B family.</text>
</comment>
<dbReference type="InterPro" id="IPR036005">
    <property type="entry name" value="Creatinase/aminopeptidase-like"/>
</dbReference>
<keyword evidence="1" id="KW-0645">Protease</keyword>
<dbReference type="Pfam" id="PF01321">
    <property type="entry name" value="Creatinase_N"/>
    <property type="match status" value="1"/>
</dbReference>
<organism evidence="8 9">
    <name type="scientific">Shewanella algidipiscicola</name>
    <dbReference type="NCBI Taxonomy" id="614070"/>
    <lineage>
        <taxon>Bacteria</taxon>
        <taxon>Pseudomonadati</taxon>
        <taxon>Pseudomonadota</taxon>
        <taxon>Gammaproteobacteria</taxon>
        <taxon>Alteromonadales</taxon>
        <taxon>Shewanellaceae</taxon>
        <taxon>Shewanella</taxon>
    </lineage>
</organism>
<dbReference type="InterPro" id="IPR000587">
    <property type="entry name" value="Creatinase_N"/>
</dbReference>